<dbReference type="AlphaFoldDB" id="A0AAI8YAG5"/>
<evidence type="ECO:0000313" key="2">
    <source>
        <dbReference type="EMBL" id="CAJ2500069.1"/>
    </source>
</evidence>
<evidence type="ECO:0000313" key="3">
    <source>
        <dbReference type="Proteomes" id="UP001295740"/>
    </source>
</evidence>
<sequence length="51" mass="5743">MQFTTSFILAATLFAAVHAAPLTHSSRQAATDVQQFYDHVGEEWHDLTHPF</sequence>
<protein>
    <submittedName>
        <fullName evidence="2">Uu.00g029220.m01.CDS01</fullName>
    </submittedName>
</protein>
<dbReference type="EMBL" id="CAUWAG010000003">
    <property type="protein sequence ID" value="CAJ2500069.1"/>
    <property type="molecule type" value="Genomic_DNA"/>
</dbReference>
<feature type="chain" id="PRO_5042482315" evidence="1">
    <location>
        <begin position="20"/>
        <end position="51"/>
    </location>
</feature>
<gene>
    <name evidence="2" type="ORF">KHLLAP_LOCUS537</name>
</gene>
<keyword evidence="1" id="KW-0732">Signal</keyword>
<comment type="caution">
    <text evidence="2">The sequence shown here is derived from an EMBL/GenBank/DDBJ whole genome shotgun (WGS) entry which is preliminary data.</text>
</comment>
<name>A0AAI8YAG5_9PEZI</name>
<feature type="signal peptide" evidence="1">
    <location>
        <begin position="1"/>
        <end position="19"/>
    </location>
</feature>
<reference evidence="2" key="1">
    <citation type="submission" date="2023-10" db="EMBL/GenBank/DDBJ databases">
        <authorList>
            <person name="Hackl T."/>
        </authorList>
    </citation>
    <scope>NUCLEOTIDE SEQUENCE</scope>
</reference>
<dbReference type="Proteomes" id="UP001295740">
    <property type="component" value="Unassembled WGS sequence"/>
</dbReference>
<evidence type="ECO:0000256" key="1">
    <source>
        <dbReference type="SAM" id="SignalP"/>
    </source>
</evidence>
<keyword evidence="3" id="KW-1185">Reference proteome</keyword>
<organism evidence="2 3">
    <name type="scientific">Anthostomella pinea</name>
    <dbReference type="NCBI Taxonomy" id="933095"/>
    <lineage>
        <taxon>Eukaryota</taxon>
        <taxon>Fungi</taxon>
        <taxon>Dikarya</taxon>
        <taxon>Ascomycota</taxon>
        <taxon>Pezizomycotina</taxon>
        <taxon>Sordariomycetes</taxon>
        <taxon>Xylariomycetidae</taxon>
        <taxon>Xylariales</taxon>
        <taxon>Xylariaceae</taxon>
        <taxon>Anthostomella</taxon>
    </lineage>
</organism>
<accession>A0AAI8YAG5</accession>
<proteinExistence type="predicted"/>